<dbReference type="InterPro" id="IPR036388">
    <property type="entry name" value="WH-like_DNA-bd_sf"/>
</dbReference>
<dbReference type="Gene3D" id="1.10.10.10">
    <property type="entry name" value="Winged helix-like DNA-binding domain superfamily/Winged helix DNA-binding domain"/>
    <property type="match status" value="1"/>
</dbReference>
<evidence type="ECO:0000256" key="3">
    <source>
        <dbReference type="ARBA" id="ARBA00023125"/>
    </source>
</evidence>
<evidence type="ECO:0000259" key="5">
    <source>
        <dbReference type="PROSITE" id="PS50931"/>
    </source>
</evidence>
<feature type="domain" description="HTH lysR-type" evidence="5">
    <location>
        <begin position="1"/>
        <end position="58"/>
    </location>
</feature>
<evidence type="ECO:0000256" key="4">
    <source>
        <dbReference type="ARBA" id="ARBA00023163"/>
    </source>
</evidence>
<organism evidence="6 7">
    <name type="scientific">Lacticaseibacillus pantheris DSM 15945 = JCM 12539 = NBRC 106106</name>
    <dbReference type="NCBI Taxonomy" id="1423783"/>
    <lineage>
        <taxon>Bacteria</taxon>
        <taxon>Bacillati</taxon>
        <taxon>Bacillota</taxon>
        <taxon>Bacilli</taxon>
        <taxon>Lactobacillales</taxon>
        <taxon>Lactobacillaceae</taxon>
        <taxon>Lacticaseibacillus</taxon>
    </lineage>
</organism>
<gene>
    <name evidence="6" type="ORF">FC50_GL001998</name>
</gene>
<dbReference type="Pfam" id="PF00126">
    <property type="entry name" value="HTH_1"/>
    <property type="match status" value="1"/>
</dbReference>
<dbReference type="GO" id="GO:0003700">
    <property type="term" value="F:DNA-binding transcription factor activity"/>
    <property type="evidence" value="ECO:0007669"/>
    <property type="project" value="InterPro"/>
</dbReference>
<reference evidence="6 7" key="1">
    <citation type="journal article" date="2015" name="Genome Announc.">
        <title>Expanding the biotechnology potential of lactobacilli through comparative genomics of 213 strains and associated genera.</title>
        <authorList>
            <person name="Sun Z."/>
            <person name="Harris H.M."/>
            <person name="McCann A."/>
            <person name="Guo C."/>
            <person name="Argimon S."/>
            <person name="Zhang W."/>
            <person name="Yang X."/>
            <person name="Jeffery I.B."/>
            <person name="Cooney J.C."/>
            <person name="Kagawa T.F."/>
            <person name="Liu W."/>
            <person name="Song Y."/>
            <person name="Salvetti E."/>
            <person name="Wrobel A."/>
            <person name="Rasinkangas P."/>
            <person name="Parkhill J."/>
            <person name="Rea M.C."/>
            <person name="O'Sullivan O."/>
            <person name="Ritari J."/>
            <person name="Douillard F.P."/>
            <person name="Paul Ross R."/>
            <person name="Yang R."/>
            <person name="Briner A.E."/>
            <person name="Felis G.E."/>
            <person name="de Vos W.M."/>
            <person name="Barrangou R."/>
            <person name="Klaenhammer T.R."/>
            <person name="Caufield P.W."/>
            <person name="Cui Y."/>
            <person name="Zhang H."/>
            <person name="O'Toole P.W."/>
        </authorList>
    </citation>
    <scope>NUCLEOTIDE SEQUENCE [LARGE SCALE GENOMIC DNA]</scope>
    <source>
        <strain evidence="6 7">DSM 15945</strain>
    </source>
</reference>
<dbReference type="Proteomes" id="UP000051922">
    <property type="component" value="Unassembled WGS sequence"/>
</dbReference>
<evidence type="ECO:0000313" key="7">
    <source>
        <dbReference type="Proteomes" id="UP000051922"/>
    </source>
</evidence>
<keyword evidence="7" id="KW-1185">Reference proteome</keyword>
<evidence type="ECO:0000256" key="2">
    <source>
        <dbReference type="ARBA" id="ARBA00023015"/>
    </source>
</evidence>
<dbReference type="SUPFAM" id="SSF53850">
    <property type="entry name" value="Periplasmic binding protein-like II"/>
    <property type="match status" value="1"/>
</dbReference>
<comment type="caution">
    <text evidence="6">The sequence shown here is derived from an EMBL/GenBank/DDBJ whole genome shotgun (WGS) entry which is preliminary data.</text>
</comment>
<dbReference type="PANTHER" id="PTHR30346:SF0">
    <property type="entry name" value="HCA OPERON TRANSCRIPTIONAL ACTIVATOR HCAR"/>
    <property type="match status" value="1"/>
</dbReference>
<dbReference type="InterPro" id="IPR036390">
    <property type="entry name" value="WH_DNA-bd_sf"/>
</dbReference>
<dbReference type="AlphaFoldDB" id="A0A0R1TTS6"/>
<dbReference type="SUPFAM" id="SSF46785">
    <property type="entry name" value="Winged helix' DNA-binding domain"/>
    <property type="match status" value="1"/>
</dbReference>
<dbReference type="PROSITE" id="PS50931">
    <property type="entry name" value="HTH_LYSR"/>
    <property type="match status" value="1"/>
</dbReference>
<keyword evidence="3" id="KW-0238">DNA-binding</keyword>
<evidence type="ECO:0000256" key="1">
    <source>
        <dbReference type="ARBA" id="ARBA00009437"/>
    </source>
</evidence>
<dbReference type="EMBL" id="AZFJ01000059">
    <property type="protein sequence ID" value="KRL84684.1"/>
    <property type="molecule type" value="Genomic_DNA"/>
</dbReference>
<dbReference type="FunFam" id="1.10.10.10:FF:000001">
    <property type="entry name" value="LysR family transcriptional regulator"/>
    <property type="match status" value="1"/>
</dbReference>
<dbReference type="GO" id="GO:0003677">
    <property type="term" value="F:DNA binding"/>
    <property type="evidence" value="ECO:0007669"/>
    <property type="project" value="UniProtKB-KW"/>
</dbReference>
<accession>A0A0R1TTS6</accession>
<dbReference type="PATRIC" id="fig|1423783.4.peg.2048"/>
<dbReference type="PRINTS" id="PR00039">
    <property type="entry name" value="HTHLYSR"/>
</dbReference>
<dbReference type="PANTHER" id="PTHR30346">
    <property type="entry name" value="TRANSCRIPTIONAL DUAL REGULATOR HCAR-RELATED"/>
    <property type="match status" value="1"/>
</dbReference>
<dbReference type="STRING" id="1423783.FC50_GL001998"/>
<protein>
    <submittedName>
        <fullName evidence="6">Transcription regulator</fullName>
    </submittedName>
</protein>
<sequence>MRIQQLEYLEKIAATGSINEAAKQLYISQPSLSQAMKELEKEFNVQLFYRSRGGITLTDAGREFINYSRGVLDQVSLLEEHFGQGNVRKRVFSVSAQHYAFVVHAFVDLVREIGGDAYQFTLRETQTENVLDDIASLKSELGVIYLNGFNQTVMRRLIAEKDLEFTPLFEAKPHVFVGRDNPLTRK</sequence>
<dbReference type="GO" id="GO:0032993">
    <property type="term" value="C:protein-DNA complex"/>
    <property type="evidence" value="ECO:0007669"/>
    <property type="project" value="TreeGrafter"/>
</dbReference>
<keyword evidence="4" id="KW-0804">Transcription</keyword>
<keyword evidence="2" id="KW-0805">Transcription regulation</keyword>
<proteinExistence type="inferred from homology"/>
<dbReference type="InterPro" id="IPR000847">
    <property type="entry name" value="LysR_HTH_N"/>
</dbReference>
<name>A0A0R1TTS6_9LACO</name>
<evidence type="ECO:0000313" key="6">
    <source>
        <dbReference type="EMBL" id="KRL84684.1"/>
    </source>
</evidence>
<comment type="similarity">
    <text evidence="1">Belongs to the LysR transcriptional regulatory family.</text>
</comment>